<evidence type="ECO:0000256" key="1">
    <source>
        <dbReference type="ARBA" id="ARBA00022723"/>
    </source>
</evidence>
<comment type="caution">
    <text evidence="6">The sequence shown here is derived from an EMBL/GenBank/DDBJ whole genome shotgun (WGS) entry which is preliminary data.</text>
</comment>
<feature type="coiled-coil region" evidence="4">
    <location>
        <begin position="308"/>
        <end position="335"/>
    </location>
</feature>
<evidence type="ECO:0000313" key="6">
    <source>
        <dbReference type="EMBL" id="KAL0902508.1"/>
    </source>
</evidence>
<dbReference type="Proteomes" id="UP001549920">
    <property type="component" value="Unassembled WGS sequence"/>
</dbReference>
<keyword evidence="2" id="KW-0863">Zinc-finger</keyword>
<gene>
    <name evidence="6" type="ORF">ABMA27_000362</name>
</gene>
<dbReference type="InterPro" id="IPR007588">
    <property type="entry name" value="Znf_FLYWCH"/>
</dbReference>
<keyword evidence="1" id="KW-0479">Metal-binding</keyword>
<sequence length="358" mass="41637">MSKEIEFISTKRGGRALLSDGRKYHRKKTYSNDSTYWLCHNINYGCTGTNNKILKELDNLKEKCSHNFDSIQKQYDNMVFSLEEAGLDFVREIPKFQNIKTGLLRSNSSIEAVVPDKFKKFLLAEYSDDDKKILLFCNQRVASIVKYKHILSDDTLTSCPTEFHLLYTIHGVDETTSAVWLPETITVDFELAPIKAVRKVFPNIDVKGCYYHLNRCLFRKAKSHVARCAGLARLPKAYFRKEVTKFNKYFNNQWMAKADFEKLCCCSSSKIRTTNNIEGWHSRLNKYIGRKRPTLAQLLDILRKETTVEDIYKRKSKLSREFKEIDEEINDAISQLNENEISVGHCIEIISPFYSNRL</sequence>
<evidence type="ECO:0000259" key="5">
    <source>
        <dbReference type="Pfam" id="PF04500"/>
    </source>
</evidence>
<reference evidence="6 7" key="1">
    <citation type="submission" date="2024-06" db="EMBL/GenBank/DDBJ databases">
        <title>A chromosome-level genome assembly of beet webworm, Loxostege sticticalis.</title>
        <authorList>
            <person name="Zhang Y."/>
        </authorList>
    </citation>
    <scope>NUCLEOTIDE SEQUENCE [LARGE SCALE GENOMIC DNA]</scope>
    <source>
        <strain evidence="6">AQ026</strain>
        <tissue evidence="6">Whole body</tissue>
    </source>
</reference>
<accession>A0ABR3IN42</accession>
<dbReference type="EMBL" id="JBEUOH010000001">
    <property type="protein sequence ID" value="KAL0902508.1"/>
    <property type="molecule type" value="Genomic_DNA"/>
</dbReference>
<keyword evidence="7" id="KW-1185">Reference proteome</keyword>
<evidence type="ECO:0000256" key="3">
    <source>
        <dbReference type="ARBA" id="ARBA00022833"/>
    </source>
</evidence>
<name>A0ABR3IN42_LOXSC</name>
<evidence type="ECO:0000256" key="2">
    <source>
        <dbReference type="ARBA" id="ARBA00022771"/>
    </source>
</evidence>
<keyword evidence="3" id="KW-0862">Zinc</keyword>
<keyword evidence="4" id="KW-0175">Coiled coil</keyword>
<dbReference type="Gene3D" id="2.20.25.240">
    <property type="match status" value="1"/>
</dbReference>
<evidence type="ECO:0000256" key="4">
    <source>
        <dbReference type="SAM" id="Coils"/>
    </source>
</evidence>
<proteinExistence type="predicted"/>
<feature type="domain" description="FLYWCH-type" evidence="5">
    <location>
        <begin position="7"/>
        <end position="47"/>
    </location>
</feature>
<evidence type="ECO:0000313" key="7">
    <source>
        <dbReference type="Proteomes" id="UP001549920"/>
    </source>
</evidence>
<protein>
    <recommendedName>
        <fullName evidence="5">FLYWCH-type domain-containing protein</fullName>
    </recommendedName>
</protein>
<organism evidence="6 7">
    <name type="scientific">Loxostege sticticalis</name>
    <name type="common">Beet webworm moth</name>
    <dbReference type="NCBI Taxonomy" id="481309"/>
    <lineage>
        <taxon>Eukaryota</taxon>
        <taxon>Metazoa</taxon>
        <taxon>Ecdysozoa</taxon>
        <taxon>Arthropoda</taxon>
        <taxon>Hexapoda</taxon>
        <taxon>Insecta</taxon>
        <taxon>Pterygota</taxon>
        <taxon>Neoptera</taxon>
        <taxon>Endopterygota</taxon>
        <taxon>Lepidoptera</taxon>
        <taxon>Glossata</taxon>
        <taxon>Ditrysia</taxon>
        <taxon>Pyraloidea</taxon>
        <taxon>Crambidae</taxon>
        <taxon>Pyraustinae</taxon>
        <taxon>Loxostege</taxon>
    </lineage>
</organism>
<dbReference type="Pfam" id="PF04500">
    <property type="entry name" value="FLYWCH"/>
    <property type="match status" value="1"/>
</dbReference>